<comment type="caution">
    <text evidence="4">The sequence shown here is derived from an EMBL/GenBank/DDBJ whole genome shotgun (WGS) entry which is preliminary data.</text>
</comment>
<dbReference type="EMBL" id="NAJO01000004">
    <property type="protein sequence ID" value="OQO13004.1"/>
    <property type="molecule type" value="Genomic_DNA"/>
</dbReference>
<feature type="domain" description="C2H2-type" evidence="3">
    <location>
        <begin position="236"/>
        <end position="258"/>
    </location>
</feature>
<sequence length="302" mass="34262">MNRLDITFADGLQQYSDSVTPPSLDFVMSLPLYVRIKLWAIYLHVLQRSGGETLVYIGSATNAKYGTWSRLESYRKGEALPQYVKQAMDQGYTITHTTLLAYCKIPSAGNVACGRAVFVAMEAAFSAIFWSMRRRDRSYGLAASCPWPREAYEWGGLCGHSPLDEGIHGDLELSPEELEEVAKTVRANQNARSKVKMAANRQKPEWQARDTELRKQRAPALKSTREERKASQKFWCTTCNIPCRDSTDLAKHNKKRRHLKKLKGLMGTYVCKPCAFSHDSRQKWDKHCTTPKHERNIAAAAQ</sequence>
<accession>A0A1V8TNW7</accession>
<feature type="compositionally biased region" description="Basic and acidic residues" evidence="2">
    <location>
        <begin position="202"/>
        <end position="215"/>
    </location>
</feature>
<dbReference type="Proteomes" id="UP000192596">
    <property type="component" value="Unassembled WGS sequence"/>
</dbReference>
<dbReference type="InterPro" id="IPR036236">
    <property type="entry name" value="Znf_C2H2_sf"/>
</dbReference>
<dbReference type="GO" id="GO:0003676">
    <property type="term" value="F:nucleic acid binding"/>
    <property type="evidence" value="ECO:0007669"/>
    <property type="project" value="InterPro"/>
</dbReference>
<proteinExistence type="predicted"/>
<dbReference type="Gene3D" id="3.30.160.60">
    <property type="entry name" value="Classic Zinc Finger"/>
    <property type="match status" value="1"/>
</dbReference>
<dbReference type="GO" id="GO:0008270">
    <property type="term" value="F:zinc ion binding"/>
    <property type="evidence" value="ECO:0007669"/>
    <property type="project" value="UniProtKB-KW"/>
</dbReference>
<evidence type="ECO:0000313" key="5">
    <source>
        <dbReference type="Proteomes" id="UP000192596"/>
    </source>
</evidence>
<dbReference type="SMART" id="SM00451">
    <property type="entry name" value="ZnF_U1"/>
    <property type="match status" value="2"/>
</dbReference>
<dbReference type="InParanoid" id="A0A1V8TNW7"/>
<evidence type="ECO:0000259" key="3">
    <source>
        <dbReference type="PROSITE" id="PS00028"/>
    </source>
</evidence>
<keyword evidence="1" id="KW-0862">Zinc</keyword>
<keyword evidence="5" id="KW-1185">Reference proteome</keyword>
<gene>
    <name evidence="4" type="ORF">B0A48_02468</name>
</gene>
<dbReference type="OrthoDB" id="3945684at2759"/>
<dbReference type="PROSITE" id="PS00028">
    <property type="entry name" value="ZINC_FINGER_C2H2_1"/>
    <property type="match status" value="1"/>
</dbReference>
<feature type="region of interest" description="Disordered" evidence="2">
    <location>
        <begin position="190"/>
        <end position="226"/>
    </location>
</feature>
<evidence type="ECO:0000256" key="2">
    <source>
        <dbReference type="SAM" id="MobiDB-lite"/>
    </source>
</evidence>
<evidence type="ECO:0000313" key="4">
    <source>
        <dbReference type="EMBL" id="OQO13004.1"/>
    </source>
</evidence>
<dbReference type="SUPFAM" id="SSF57667">
    <property type="entry name" value="beta-beta-alpha zinc fingers"/>
    <property type="match status" value="1"/>
</dbReference>
<protein>
    <recommendedName>
        <fullName evidence="3">C2H2-type domain-containing protein</fullName>
    </recommendedName>
</protein>
<keyword evidence="1" id="KW-0479">Metal-binding</keyword>
<reference evidence="5" key="1">
    <citation type="submission" date="2017-03" db="EMBL/GenBank/DDBJ databases">
        <title>Genomes of endolithic fungi from Antarctica.</title>
        <authorList>
            <person name="Coleine C."/>
            <person name="Masonjones S."/>
            <person name="Stajich J.E."/>
        </authorList>
    </citation>
    <scope>NUCLEOTIDE SEQUENCE [LARGE SCALE GENOMIC DNA]</scope>
    <source>
        <strain evidence="5">CCFEE 5527</strain>
    </source>
</reference>
<keyword evidence="1" id="KW-0863">Zinc-finger</keyword>
<dbReference type="InterPro" id="IPR013087">
    <property type="entry name" value="Znf_C2H2_type"/>
</dbReference>
<dbReference type="AlphaFoldDB" id="A0A1V8TNW7"/>
<organism evidence="4 5">
    <name type="scientific">Cryoendolithus antarcticus</name>
    <dbReference type="NCBI Taxonomy" id="1507870"/>
    <lineage>
        <taxon>Eukaryota</taxon>
        <taxon>Fungi</taxon>
        <taxon>Dikarya</taxon>
        <taxon>Ascomycota</taxon>
        <taxon>Pezizomycotina</taxon>
        <taxon>Dothideomycetes</taxon>
        <taxon>Dothideomycetidae</taxon>
        <taxon>Cladosporiales</taxon>
        <taxon>Cladosporiaceae</taxon>
        <taxon>Cryoendolithus</taxon>
    </lineage>
</organism>
<name>A0A1V8TNW7_9PEZI</name>
<evidence type="ECO:0000256" key="1">
    <source>
        <dbReference type="ARBA" id="ARBA00022771"/>
    </source>
</evidence>
<dbReference type="STRING" id="1507870.A0A1V8TNW7"/>
<dbReference type="InterPro" id="IPR003604">
    <property type="entry name" value="Matrin/U1-like-C_Znf_C2H2"/>
</dbReference>